<accession>A0A9N9E1K3</accession>
<organism evidence="1 2">
    <name type="scientific">Racocetra fulgida</name>
    <dbReference type="NCBI Taxonomy" id="60492"/>
    <lineage>
        <taxon>Eukaryota</taxon>
        <taxon>Fungi</taxon>
        <taxon>Fungi incertae sedis</taxon>
        <taxon>Mucoromycota</taxon>
        <taxon>Glomeromycotina</taxon>
        <taxon>Glomeromycetes</taxon>
        <taxon>Diversisporales</taxon>
        <taxon>Gigasporaceae</taxon>
        <taxon>Racocetra</taxon>
    </lineage>
</organism>
<evidence type="ECO:0000313" key="1">
    <source>
        <dbReference type="EMBL" id="CAG8655111.1"/>
    </source>
</evidence>
<keyword evidence="2" id="KW-1185">Reference proteome</keyword>
<name>A0A9N9E1K3_9GLOM</name>
<dbReference type="Proteomes" id="UP000789396">
    <property type="component" value="Unassembled WGS sequence"/>
</dbReference>
<dbReference type="AlphaFoldDB" id="A0A9N9E1K3"/>
<evidence type="ECO:0000313" key="2">
    <source>
        <dbReference type="Proteomes" id="UP000789396"/>
    </source>
</evidence>
<dbReference type="EMBL" id="CAJVPZ010014148">
    <property type="protein sequence ID" value="CAG8655111.1"/>
    <property type="molecule type" value="Genomic_DNA"/>
</dbReference>
<gene>
    <name evidence="1" type="ORF">RFULGI_LOCUS8628</name>
</gene>
<proteinExistence type="predicted"/>
<reference evidence="1" key="1">
    <citation type="submission" date="2021-06" db="EMBL/GenBank/DDBJ databases">
        <authorList>
            <person name="Kallberg Y."/>
            <person name="Tangrot J."/>
            <person name="Rosling A."/>
        </authorList>
    </citation>
    <scope>NUCLEOTIDE SEQUENCE</scope>
    <source>
        <strain evidence="1">IN212</strain>
    </source>
</reference>
<feature type="non-terminal residue" evidence="1">
    <location>
        <position position="1"/>
    </location>
</feature>
<sequence>MSNNNLIEFSNLSSSVKICSDCGSQRNKEEFCHLYKAVIRIFGKINENDNINGLLYTLDEVQELVAKQFQDLEDSDEPVKLIFEIELDSKLIESVFLNREFQFDTQDPKAIKESFYQLTNILLLLFEYGSDRQWQRPENTPVKRRSKIRSQINRYACMGNMIFTIDPQKQRAIVQCSHQLAHEHPQYRQTEFPAVAKEWIRDNVKYNLQSSESYRRLQQYGLIDANIHTKEQVYYWMTVFNEAKEKLTYYNKIFNSALMLYEREKTNSQFVKNFDTLLKPFAKAIEEYEEQLNALTQQKTWRPKN</sequence>
<comment type="caution">
    <text evidence="1">The sequence shown here is derived from an EMBL/GenBank/DDBJ whole genome shotgun (WGS) entry which is preliminary data.</text>
</comment>
<protein>
    <submittedName>
        <fullName evidence="1">13101_t:CDS:1</fullName>
    </submittedName>
</protein>
<dbReference type="OrthoDB" id="2328217at2759"/>